<gene>
    <name evidence="3" type="ORF">M9Y10_023471</name>
</gene>
<dbReference type="Pfam" id="PF00023">
    <property type="entry name" value="Ank"/>
    <property type="match status" value="1"/>
</dbReference>
<organism evidence="3 4">
    <name type="scientific">Tritrichomonas musculus</name>
    <dbReference type="NCBI Taxonomy" id="1915356"/>
    <lineage>
        <taxon>Eukaryota</taxon>
        <taxon>Metamonada</taxon>
        <taxon>Parabasalia</taxon>
        <taxon>Tritrichomonadida</taxon>
        <taxon>Tritrichomonadidae</taxon>
        <taxon>Tritrichomonas</taxon>
    </lineage>
</organism>
<dbReference type="SUPFAM" id="SSF48403">
    <property type="entry name" value="Ankyrin repeat"/>
    <property type="match status" value="1"/>
</dbReference>
<comment type="caution">
    <text evidence="3">The sequence shown here is derived from an EMBL/GenBank/DDBJ whole genome shotgun (WGS) entry which is preliminary data.</text>
</comment>
<name>A0ABR2KV85_9EUKA</name>
<evidence type="ECO:0008006" key="5">
    <source>
        <dbReference type="Google" id="ProtNLM"/>
    </source>
</evidence>
<sequence length="422" mass="48682">MNFNYYYNNNNRYANQNSELNLELIDIIKANDCRRLNSKINEEKNQNLMGANFSLDANRRGNQRDEPIENFRDDTVTLLHIAAFYDSLECFVYLHKILGLRLAYESTREYLPLHYACYKGSREIVAYILKEDPGQAALLPKNINHHFLYFAVYGGDPVILEELFKHGADLSKPQNKADDPIGKSIDIANIECLKVLLFHEKQKQNGNNRTHAMLAALNCHPKALEILINSPEDLSYFSPNDESVMSLMFKYSNGGIFKDVIIELLTKYPDVRIEPPDDKKMDGVCHWICKMCDPQVAELMVRTEDVFINRVDSQGHTGPYYLSIRKDSKDEDNQISIEILKILIGNDFDVNYRANLKCETILESFVRAMKVRYKIIEFLLSNGADPHVPTTKNNRITIFQEVMSDKVRDDKLKKIFAPYAQT</sequence>
<accession>A0ABR2KV85</accession>
<dbReference type="InterPro" id="IPR036770">
    <property type="entry name" value="Ankyrin_rpt-contain_sf"/>
</dbReference>
<dbReference type="PANTHER" id="PTHR24198:SF165">
    <property type="entry name" value="ANKYRIN REPEAT-CONTAINING PROTEIN-RELATED"/>
    <property type="match status" value="1"/>
</dbReference>
<dbReference type="PANTHER" id="PTHR24198">
    <property type="entry name" value="ANKYRIN REPEAT AND PROTEIN KINASE DOMAIN-CONTAINING PROTEIN"/>
    <property type="match status" value="1"/>
</dbReference>
<dbReference type="InterPro" id="IPR002110">
    <property type="entry name" value="Ankyrin_rpt"/>
</dbReference>
<evidence type="ECO:0000313" key="4">
    <source>
        <dbReference type="Proteomes" id="UP001470230"/>
    </source>
</evidence>
<protein>
    <recommendedName>
        <fullName evidence="5">Ankyrin repeat protein</fullName>
    </recommendedName>
</protein>
<dbReference type="EMBL" id="JAPFFF010000003">
    <property type="protein sequence ID" value="KAK8895029.1"/>
    <property type="molecule type" value="Genomic_DNA"/>
</dbReference>
<dbReference type="Gene3D" id="1.25.40.20">
    <property type="entry name" value="Ankyrin repeat-containing domain"/>
    <property type="match status" value="1"/>
</dbReference>
<keyword evidence="4" id="KW-1185">Reference proteome</keyword>
<evidence type="ECO:0000256" key="1">
    <source>
        <dbReference type="ARBA" id="ARBA00022737"/>
    </source>
</evidence>
<keyword evidence="1" id="KW-0677">Repeat</keyword>
<dbReference type="SMART" id="SM00248">
    <property type="entry name" value="ANK"/>
    <property type="match status" value="6"/>
</dbReference>
<evidence type="ECO:0000313" key="3">
    <source>
        <dbReference type="EMBL" id="KAK8895029.1"/>
    </source>
</evidence>
<proteinExistence type="predicted"/>
<keyword evidence="2" id="KW-0040">ANK repeat</keyword>
<evidence type="ECO:0000256" key="2">
    <source>
        <dbReference type="ARBA" id="ARBA00023043"/>
    </source>
</evidence>
<reference evidence="3 4" key="1">
    <citation type="submission" date="2024-04" db="EMBL/GenBank/DDBJ databases">
        <title>Tritrichomonas musculus Genome.</title>
        <authorList>
            <person name="Alves-Ferreira E."/>
            <person name="Grigg M."/>
            <person name="Lorenzi H."/>
            <person name="Galac M."/>
        </authorList>
    </citation>
    <scope>NUCLEOTIDE SEQUENCE [LARGE SCALE GENOMIC DNA]</scope>
    <source>
        <strain evidence="3 4">EAF2021</strain>
    </source>
</reference>
<dbReference type="Proteomes" id="UP001470230">
    <property type="component" value="Unassembled WGS sequence"/>
</dbReference>